<keyword evidence="2" id="KW-1185">Reference proteome</keyword>
<dbReference type="Proteomes" id="UP000249661">
    <property type="component" value="Unassembled WGS sequence"/>
</dbReference>
<name>A0ACD1HKS3_9EURO</name>
<gene>
    <name evidence="1" type="ORF">BO66DRAFT_398352</name>
</gene>
<sequence>MEAYIQWRKIQSAIARELGICEKDATAMVSTATGERPHSDWTGTKTAYICELLHNEGGPECLCLLDRHIFNGSIGYRCLGLKYYTAQLQVREAVGSLAAGLFMIGLPFGSLLSGPFSETFGRNVVYIVTLALYPLFIMAAALAPTVASHLVFRFLAGWRAMFVSTVLVYLIVPVVYSWTCKKYEQTGRILPCRMRCWVAPPLSPWASSGWGGLAIIWSSLIASSLVGFGMTTILTSAYLYVIDSYGVFSASALGFMASTRYLVSGGVMIAGSII</sequence>
<protein>
    <submittedName>
        <fullName evidence="1">Uncharacterized protein</fullName>
    </submittedName>
</protein>
<organism evidence="1 2">
    <name type="scientific">Aspergillus aculeatinus CBS 121060</name>
    <dbReference type="NCBI Taxonomy" id="1448322"/>
    <lineage>
        <taxon>Eukaryota</taxon>
        <taxon>Fungi</taxon>
        <taxon>Dikarya</taxon>
        <taxon>Ascomycota</taxon>
        <taxon>Pezizomycotina</taxon>
        <taxon>Eurotiomycetes</taxon>
        <taxon>Eurotiomycetidae</taxon>
        <taxon>Eurotiales</taxon>
        <taxon>Aspergillaceae</taxon>
        <taxon>Aspergillus</taxon>
        <taxon>Aspergillus subgen. Circumdati</taxon>
    </lineage>
</organism>
<evidence type="ECO:0000313" key="2">
    <source>
        <dbReference type="Proteomes" id="UP000249661"/>
    </source>
</evidence>
<dbReference type="EMBL" id="KZ824937">
    <property type="protein sequence ID" value="RAH73963.1"/>
    <property type="molecule type" value="Genomic_DNA"/>
</dbReference>
<reference evidence="1" key="1">
    <citation type="submission" date="2018-02" db="EMBL/GenBank/DDBJ databases">
        <title>The genomes of Aspergillus section Nigri reveals drivers in fungal speciation.</title>
        <authorList>
            <consortium name="DOE Joint Genome Institute"/>
            <person name="Vesth T.C."/>
            <person name="Nybo J."/>
            <person name="Theobald S."/>
            <person name="Brandl J."/>
            <person name="Frisvad J.C."/>
            <person name="Nielsen K.F."/>
            <person name="Lyhne E.K."/>
            <person name="Kogle M.E."/>
            <person name="Kuo A."/>
            <person name="Riley R."/>
            <person name="Clum A."/>
            <person name="Nolan M."/>
            <person name="Lipzen A."/>
            <person name="Salamov A."/>
            <person name="Henrissat B."/>
            <person name="Wiebenga A."/>
            <person name="De vries R.P."/>
            <person name="Grigoriev I.V."/>
            <person name="Mortensen U.H."/>
            <person name="Andersen M.R."/>
            <person name="Baker S.E."/>
        </authorList>
    </citation>
    <scope>NUCLEOTIDE SEQUENCE</scope>
    <source>
        <strain evidence="1">CBS 121060</strain>
    </source>
</reference>
<proteinExistence type="predicted"/>
<evidence type="ECO:0000313" key="1">
    <source>
        <dbReference type="EMBL" id="RAH73963.1"/>
    </source>
</evidence>
<accession>A0ACD1HKS3</accession>